<proteinExistence type="predicted"/>
<organism evidence="2 3">
    <name type="scientific">Dryococelus australis</name>
    <dbReference type="NCBI Taxonomy" id="614101"/>
    <lineage>
        <taxon>Eukaryota</taxon>
        <taxon>Metazoa</taxon>
        <taxon>Ecdysozoa</taxon>
        <taxon>Arthropoda</taxon>
        <taxon>Hexapoda</taxon>
        <taxon>Insecta</taxon>
        <taxon>Pterygota</taxon>
        <taxon>Neoptera</taxon>
        <taxon>Polyneoptera</taxon>
        <taxon>Phasmatodea</taxon>
        <taxon>Verophasmatodea</taxon>
        <taxon>Anareolatae</taxon>
        <taxon>Phasmatidae</taxon>
        <taxon>Eurycanthinae</taxon>
        <taxon>Dryococelus</taxon>
    </lineage>
</organism>
<sequence>MLAAQGFDDEKSNSPKFLTFHLLHASTGNYVNRDAITDYKSEVIDHWYNRLKEKAFRFQIAIDPLRFYRDAQLETPLSLTTGYLSASFQKFHTSARSPERYKKRLQEARLRSLQPCTSSQLGGCVQPTSMWSESLAFLCSLVGDSPICHIDVDAMAPVVLLREDGDLCRHVRFLAQLVIARGTSDRHDMSKSMGTGEEHVHFASAHDNLVRYEISANNYNLSPTDETKSYIVFSGTCEENDQEDQNLLGWEDTPQIALWQADNTFQLLAHNRCAWRNISPAPLCEWKGKERKGKERQGSLRNEAGSHMTPDDLRSADATLKRGTLKPLPHLKRLKQFTTNFSIKLSKLHKSKFPFTVTYNFSEALLKFYFQDIRPPHATRALTCLENVTRGTTHRIHGRTAWWRRTSWFGLRTKDDALYGVQRANSARGVLLAVNSGEVPILHPPPLFRPAEDEFAGNHQEMCCPCRKAWTRGEGSRTDKSCAVRDCLIESLASSKRWTRDGYLTPFLLLRLATRFVQGTGVEVGTHVRTCSQQFTCTHLPGFLSSVQNASSKFRMSVYKLFAHICVGIRPDVATVKVIDTMPRERRLIYEQPRGLRRKGSGKDGRECVTLPLPILHAVIVFATSALETEMLFQGRHLPDTCFPPGISRAKSVWSSTGMQGQGKRVILTYESPWVAPPGIEPGSPWWKESSLATTPPQPLNGLSQAVAYPDRDMETYKYPVHTSTVCSERCERRPITTPYNPAIRKIVIEVVVDNDRIVTKWKISSLAVSRALSTTCDNIAYPFCHNSKNKVPSPPTGTTVVLQRDAALLNWKRLYCITLNRSSHRVREQLRVQWGSRQERKAQIKNVRCHSPDNTGKISCQCSWPGVESFTSRMRMRHTPLFKVDGGRGGDMWLCAQLVVKRESSPSFPSQRWHNCGSVVGQASVKLTTTLCSSSPAQFQMLSVPLTRTDIQAGFDSGPGMVVWSADLKNGPERVPCEDVAVDLVFQGHLPLQLTNTETTDGLSVLASNKGTGLTDNTDVLNASKISYPSNGCSLAQGASQMRSSMASSAFSSPHFDAALWARLPAKAGRGLGRSQQRGLEVTRVHRGQYGAALECKGTGKREIPRAEPTASSGTIPACENLGATSPGREPCSPRWDVGALAVTPPRPPCHVPDEAVGDVLPTHMHRARRRGKVVQRRWLVHSRFSPQLFSSPSRVILTPQANKAYLSLENFIKGDNAPHSLPESRFVNCDQTASVTKNYTRLKFRQHLVTITTPYTVLNACIFQLIHHKRLFLRCTSP</sequence>
<keyword evidence="3" id="KW-1185">Reference proteome</keyword>
<name>A0ABQ9HFZ8_9NEOP</name>
<feature type="region of interest" description="Disordered" evidence="1">
    <location>
        <begin position="289"/>
        <end position="313"/>
    </location>
</feature>
<reference evidence="2 3" key="1">
    <citation type="submission" date="2023-02" db="EMBL/GenBank/DDBJ databases">
        <title>LHISI_Scaffold_Assembly.</title>
        <authorList>
            <person name="Stuart O.P."/>
            <person name="Cleave R."/>
            <person name="Magrath M.J.L."/>
            <person name="Mikheyev A.S."/>
        </authorList>
    </citation>
    <scope>NUCLEOTIDE SEQUENCE [LARGE SCALE GENOMIC DNA]</scope>
    <source>
        <strain evidence="2">Daus_M_001</strain>
        <tissue evidence="2">Leg muscle</tissue>
    </source>
</reference>
<evidence type="ECO:0000256" key="1">
    <source>
        <dbReference type="SAM" id="MobiDB-lite"/>
    </source>
</evidence>
<gene>
    <name evidence="2" type="ORF">PR048_014940</name>
</gene>
<evidence type="ECO:0000313" key="3">
    <source>
        <dbReference type="Proteomes" id="UP001159363"/>
    </source>
</evidence>
<comment type="caution">
    <text evidence="2">The sequence shown here is derived from an EMBL/GenBank/DDBJ whole genome shotgun (WGS) entry which is preliminary data.</text>
</comment>
<protein>
    <submittedName>
        <fullName evidence="2">Uncharacterized protein</fullName>
    </submittedName>
</protein>
<accession>A0ABQ9HFZ8</accession>
<dbReference type="EMBL" id="JARBHB010000005">
    <property type="protein sequence ID" value="KAJ8883101.1"/>
    <property type="molecule type" value="Genomic_DNA"/>
</dbReference>
<dbReference type="Proteomes" id="UP001159363">
    <property type="component" value="Chromosome 4"/>
</dbReference>
<feature type="compositionally biased region" description="Basic and acidic residues" evidence="1">
    <location>
        <begin position="289"/>
        <end position="298"/>
    </location>
</feature>
<evidence type="ECO:0000313" key="2">
    <source>
        <dbReference type="EMBL" id="KAJ8883101.1"/>
    </source>
</evidence>